<accession>A0ABW4VVE1</accession>
<sequence length="756" mass="86315">MEIQTTDRLELAAHFVNSTNSPIFLTGKAGTGKTTFLKNLAEITHKTYVTLAPTGIAALHAKGVTIHSQFLLPFGSFLPTREPEGNFTKSGNFFTQYSLGRKHTLNSARKKVLKSVELLIIDEVSMLRADILDAIDYRMKSVKRNFDEPFGGVQVLMIGDLFQLPPIVKDEEWQVLGKFYKSMHFFEAKALESSGLVYIELNKIFRQKDDQFIQILNNLRENKTTQEDISFLNQFFKTEEEIQKLKNNIIITTHNYKAEAHNQKELGLLKSKSHFFEAVVKNDFPENIYPIPKRLELKEGAQVMFIKNDSSGFSEFFNGKMAIVKSIYDDEVKVIMTDNRQEYVLKKEIWENKRYAVKEDTKELQEEVIGTFEQYPVKLAWAVTVHKSQGLTFDKAIIDIGQAFAPGQVYVALSRLRSLDGLTLRTRIQSNVISSDHQALVFTRETNTHQRPLEVLIKDHQVLYIQKLLVGTFDFSQILENIEAFSKENSSTMEFEDQEMRESVSKIYQSILAEGENTYRFQRQLIYLLQTKEENHLLERLEKGSGYYSNLLKDTLKQLMYHAAEVERFSKTKTYLEGVSEIEILLLKKLGELQKVTFLVPAILNGEEIGKMEAITRNLVQLRIGLAQEAKQAAKDNPKFASGKTGRKKKKSESPNIKLEKGETFEITYTLSIEGKSIEEIAAYRELAESTIKGHLAKGIIAGKVDIFNHLSTELVKEISVLLELEDGELGVIREKNPGKYDFGTLRMVAAYLARD</sequence>
<dbReference type="Gene3D" id="2.30.30.940">
    <property type="match status" value="1"/>
</dbReference>
<reference evidence="4" key="1">
    <citation type="journal article" date="2019" name="Int. J. Syst. Evol. Microbiol.">
        <title>The Global Catalogue of Microorganisms (GCM) 10K type strain sequencing project: providing services to taxonomists for standard genome sequencing and annotation.</title>
        <authorList>
            <consortium name="The Broad Institute Genomics Platform"/>
            <consortium name="The Broad Institute Genome Sequencing Center for Infectious Disease"/>
            <person name="Wu L."/>
            <person name="Ma J."/>
        </authorList>
    </citation>
    <scope>NUCLEOTIDE SEQUENCE [LARGE SCALE GENOMIC DNA]</scope>
    <source>
        <strain evidence="4">CGMCC 1.15180</strain>
    </source>
</reference>
<dbReference type="InterPro" id="IPR003593">
    <property type="entry name" value="AAA+_ATPase"/>
</dbReference>
<name>A0ABW4VVE1_9BACT</name>
<evidence type="ECO:0000256" key="1">
    <source>
        <dbReference type="SAM" id="MobiDB-lite"/>
    </source>
</evidence>
<dbReference type="InterPro" id="IPR027417">
    <property type="entry name" value="P-loop_NTPase"/>
</dbReference>
<dbReference type="PANTHER" id="PTHR47642">
    <property type="entry name" value="ATP-DEPENDENT DNA HELICASE"/>
    <property type="match status" value="1"/>
</dbReference>
<dbReference type="InterPro" id="IPR010285">
    <property type="entry name" value="DNA_helicase_pif1-like_DEAD"/>
</dbReference>
<protein>
    <submittedName>
        <fullName evidence="3">Helix-turn-helix domain-containing protein</fullName>
    </submittedName>
</protein>
<dbReference type="RefSeq" id="WP_376889833.1">
    <property type="nucleotide sequence ID" value="NZ_JBHUHR010000051.1"/>
</dbReference>
<comment type="caution">
    <text evidence="3">The sequence shown here is derived from an EMBL/GenBank/DDBJ whole genome shotgun (WGS) entry which is preliminary data.</text>
</comment>
<dbReference type="CDD" id="cd18809">
    <property type="entry name" value="SF1_C_RecD"/>
    <property type="match status" value="1"/>
</dbReference>
<dbReference type="InterPro" id="IPR051055">
    <property type="entry name" value="PIF1_helicase"/>
</dbReference>
<dbReference type="Pfam" id="PF14493">
    <property type="entry name" value="HTH_40"/>
    <property type="match status" value="1"/>
</dbReference>
<dbReference type="SUPFAM" id="SSF52540">
    <property type="entry name" value="P-loop containing nucleoside triphosphate hydrolases"/>
    <property type="match status" value="2"/>
</dbReference>
<gene>
    <name evidence="3" type="ORF">ACFSKL_23225</name>
</gene>
<dbReference type="SMART" id="SM00382">
    <property type="entry name" value="AAA"/>
    <property type="match status" value="1"/>
</dbReference>
<evidence type="ECO:0000313" key="3">
    <source>
        <dbReference type="EMBL" id="MFD2037726.1"/>
    </source>
</evidence>
<evidence type="ECO:0000313" key="4">
    <source>
        <dbReference type="Proteomes" id="UP001597361"/>
    </source>
</evidence>
<feature type="domain" description="AAA+ ATPase" evidence="2">
    <location>
        <begin position="19"/>
        <end position="179"/>
    </location>
</feature>
<dbReference type="EMBL" id="JBHUHR010000051">
    <property type="protein sequence ID" value="MFD2037726.1"/>
    <property type="molecule type" value="Genomic_DNA"/>
</dbReference>
<dbReference type="Pfam" id="PF05970">
    <property type="entry name" value="PIF1"/>
    <property type="match status" value="2"/>
</dbReference>
<keyword evidence="4" id="KW-1185">Reference proteome</keyword>
<organism evidence="3 4">
    <name type="scientific">Belliella marina</name>
    <dbReference type="NCBI Taxonomy" id="1644146"/>
    <lineage>
        <taxon>Bacteria</taxon>
        <taxon>Pseudomonadati</taxon>
        <taxon>Bacteroidota</taxon>
        <taxon>Cytophagia</taxon>
        <taxon>Cytophagales</taxon>
        <taxon>Cyclobacteriaceae</taxon>
        <taxon>Belliella</taxon>
    </lineage>
</organism>
<proteinExistence type="predicted"/>
<feature type="region of interest" description="Disordered" evidence="1">
    <location>
        <begin position="635"/>
        <end position="655"/>
    </location>
</feature>
<dbReference type="InterPro" id="IPR029491">
    <property type="entry name" value="Helicase_HTH"/>
</dbReference>
<dbReference type="Proteomes" id="UP001597361">
    <property type="component" value="Unassembled WGS sequence"/>
</dbReference>
<evidence type="ECO:0000259" key="2">
    <source>
        <dbReference type="SMART" id="SM00382"/>
    </source>
</evidence>
<dbReference type="Gene3D" id="3.40.50.300">
    <property type="entry name" value="P-loop containing nucleotide triphosphate hydrolases"/>
    <property type="match status" value="2"/>
</dbReference>